<dbReference type="PATRIC" id="fig|931276.5.peg.2810"/>
<dbReference type="EMBL" id="CP004121">
    <property type="protein sequence ID" value="AGF56559.1"/>
    <property type="molecule type" value="Genomic_DNA"/>
</dbReference>
<dbReference type="Proteomes" id="UP000011728">
    <property type="component" value="Chromosome"/>
</dbReference>
<dbReference type="AlphaFoldDB" id="M1MF62"/>
<evidence type="ECO:0000256" key="1">
    <source>
        <dbReference type="SAM" id="Phobius"/>
    </source>
</evidence>
<dbReference type="KEGG" id="csr:Cspa_c27960"/>
<dbReference type="STRING" id="36745.CLSAP_25490"/>
<keyword evidence="1" id="KW-0812">Transmembrane</keyword>
<proteinExistence type="predicted"/>
<dbReference type="eggNOG" id="ENOG50325KM">
    <property type="taxonomic scope" value="Bacteria"/>
</dbReference>
<reference evidence="2 3" key="1">
    <citation type="submission" date="2013-02" db="EMBL/GenBank/DDBJ databases">
        <title>Genome sequence of Clostridium saccharoperbutylacetonicum N1-4(HMT).</title>
        <authorList>
            <person name="Poehlein A."/>
            <person name="Daniel R."/>
        </authorList>
    </citation>
    <scope>NUCLEOTIDE SEQUENCE [LARGE SCALE GENOMIC DNA]</scope>
    <source>
        <strain evidence="3">N1-4(HMT)</strain>
    </source>
</reference>
<protein>
    <submittedName>
        <fullName evidence="2">Uncharacterized protein</fullName>
    </submittedName>
</protein>
<sequence length="156" mass="18231">MRISRIIAFIMIFLLSSISLLVYFLYPKSGTADSFLLKDINKDSITRIRLYEYNLEEAREIQDKAKIQEFLSQLSKLNLEECSDNISVNHKDVYDIILSNKNGYLSKDGTEKISELQISLYNTGYIVWDREGTLKSKYFKIKELQEVQKLKELISN</sequence>
<organism evidence="2 3">
    <name type="scientific">Clostridium saccharoperbutylacetonicum N1-4(HMT)</name>
    <dbReference type="NCBI Taxonomy" id="931276"/>
    <lineage>
        <taxon>Bacteria</taxon>
        <taxon>Bacillati</taxon>
        <taxon>Bacillota</taxon>
        <taxon>Clostridia</taxon>
        <taxon>Eubacteriales</taxon>
        <taxon>Clostridiaceae</taxon>
        <taxon>Clostridium</taxon>
    </lineage>
</organism>
<evidence type="ECO:0000313" key="2">
    <source>
        <dbReference type="EMBL" id="AGF56559.1"/>
    </source>
</evidence>
<dbReference type="HOGENOM" id="CLU_1683535_0_0_9"/>
<feature type="transmembrane region" description="Helical" evidence="1">
    <location>
        <begin position="6"/>
        <end position="26"/>
    </location>
</feature>
<keyword evidence="3" id="KW-1185">Reference proteome</keyword>
<gene>
    <name evidence="2" type="ORF">Cspa_c27960</name>
</gene>
<evidence type="ECO:0000313" key="3">
    <source>
        <dbReference type="Proteomes" id="UP000011728"/>
    </source>
</evidence>
<keyword evidence="1" id="KW-0472">Membrane</keyword>
<dbReference type="RefSeq" id="WP_015392878.1">
    <property type="nucleotide sequence ID" value="NC_020291.1"/>
</dbReference>
<accession>M1MF62</accession>
<name>M1MF62_9CLOT</name>
<keyword evidence="1" id="KW-1133">Transmembrane helix</keyword>